<dbReference type="InterPro" id="IPR039422">
    <property type="entry name" value="MarR/SlyA-like"/>
</dbReference>
<dbReference type="SUPFAM" id="SSF46785">
    <property type="entry name" value="Winged helix' DNA-binding domain"/>
    <property type="match status" value="1"/>
</dbReference>
<organism evidence="2 3">
    <name type="scientific">Saccharothrix tamanrassetensis</name>
    <dbReference type="NCBI Taxonomy" id="1051531"/>
    <lineage>
        <taxon>Bacteria</taxon>
        <taxon>Bacillati</taxon>
        <taxon>Actinomycetota</taxon>
        <taxon>Actinomycetes</taxon>
        <taxon>Pseudonocardiales</taxon>
        <taxon>Pseudonocardiaceae</taxon>
        <taxon>Saccharothrix</taxon>
    </lineage>
</organism>
<dbReference type="PANTHER" id="PTHR33164">
    <property type="entry name" value="TRANSCRIPTIONAL REGULATOR, MARR FAMILY"/>
    <property type="match status" value="1"/>
</dbReference>
<dbReference type="RefSeq" id="WP_221455259.1">
    <property type="nucleotide sequence ID" value="NZ_JACHJN010000001.1"/>
</dbReference>
<dbReference type="InterPro" id="IPR036388">
    <property type="entry name" value="WH-like_DNA-bd_sf"/>
</dbReference>
<protein>
    <submittedName>
        <fullName evidence="2">DNA-binding MarR family transcriptional regulator</fullName>
    </submittedName>
</protein>
<gene>
    <name evidence="2" type="ORF">FHS29_000323</name>
</gene>
<dbReference type="AlphaFoldDB" id="A0A841C9Y2"/>
<dbReference type="GO" id="GO:0006950">
    <property type="term" value="P:response to stress"/>
    <property type="evidence" value="ECO:0007669"/>
    <property type="project" value="TreeGrafter"/>
</dbReference>
<reference evidence="2 3" key="1">
    <citation type="submission" date="2020-08" db="EMBL/GenBank/DDBJ databases">
        <title>Genomic Encyclopedia of Type Strains, Phase III (KMG-III): the genomes of soil and plant-associated and newly described type strains.</title>
        <authorList>
            <person name="Whitman W."/>
        </authorList>
    </citation>
    <scope>NUCLEOTIDE SEQUENCE [LARGE SCALE GENOMIC DNA]</scope>
    <source>
        <strain evidence="2 3">CECT 8640</strain>
    </source>
</reference>
<dbReference type="Pfam" id="PF12802">
    <property type="entry name" value="MarR_2"/>
    <property type="match status" value="1"/>
</dbReference>
<name>A0A841C9Y2_9PSEU</name>
<dbReference type="EMBL" id="JACHJN010000001">
    <property type="protein sequence ID" value="MBB5953753.1"/>
    <property type="molecule type" value="Genomic_DNA"/>
</dbReference>
<feature type="domain" description="HTH marR-type" evidence="1">
    <location>
        <begin position="1"/>
        <end position="155"/>
    </location>
</feature>
<proteinExistence type="predicted"/>
<evidence type="ECO:0000313" key="2">
    <source>
        <dbReference type="EMBL" id="MBB5953753.1"/>
    </source>
</evidence>
<dbReference type="PANTHER" id="PTHR33164:SF99">
    <property type="entry name" value="MARR FAMILY REGULATORY PROTEIN"/>
    <property type="match status" value="1"/>
</dbReference>
<dbReference type="SMART" id="SM00347">
    <property type="entry name" value="HTH_MARR"/>
    <property type="match status" value="1"/>
</dbReference>
<dbReference type="GO" id="GO:0003677">
    <property type="term" value="F:DNA binding"/>
    <property type="evidence" value="ECO:0007669"/>
    <property type="project" value="UniProtKB-KW"/>
</dbReference>
<dbReference type="PROSITE" id="PS50995">
    <property type="entry name" value="HTH_MARR_2"/>
    <property type="match status" value="1"/>
</dbReference>
<dbReference type="InterPro" id="IPR000835">
    <property type="entry name" value="HTH_MarR-typ"/>
</dbReference>
<dbReference type="Proteomes" id="UP000547510">
    <property type="component" value="Unassembled WGS sequence"/>
</dbReference>
<sequence>MAQDDRRITGEIAELVDDGFFAWMATWKAQSLAARRIENVMRDRAGLSLTWGEVLSRLGAADDNRLTMNELARQVFVSRSGISQVVTAMAKQGLVERRGDPDNLRITYAVLTDHGRAVLRNSTTTFLEAIREHFARHLSPDEARAITDAMNRVTRILGGTPETPDTTSAIENLHRVVGADPEGAEHHR</sequence>
<keyword evidence="2" id="KW-0238">DNA-binding</keyword>
<dbReference type="GO" id="GO:0003700">
    <property type="term" value="F:DNA-binding transcription factor activity"/>
    <property type="evidence" value="ECO:0007669"/>
    <property type="project" value="InterPro"/>
</dbReference>
<comment type="caution">
    <text evidence="2">The sequence shown here is derived from an EMBL/GenBank/DDBJ whole genome shotgun (WGS) entry which is preliminary data.</text>
</comment>
<accession>A0A841C9Y2</accession>
<evidence type="ECO:0000313" key="3">
    <source>
        <dbReference type="Proteomes" id="UP000547510"/>
    </source>
</evidence>
<keyword evidence="3" id="KW-1185">Reference proteome</keyword>
<evidence type="ECO:0000259" key="1">
    <source>
        <dbReference type="PROSITE" id="PS50995"/>
    </source>
</evidence>
<dbReference type="Gene3D" id="1.10.10.10">
    <property type="entry name" value="Winged helix-like DNA-binding domain superfamily/Winged helix DNA-binding domain"/>
    <property type="match status" value="1"/>
</dbReference>
<dbReference type="InterPro" id="IPR036390">
    <property type="entry name" value="WH_DNA-bd_sf"/>
</dbReference>